<keyword evidence="2" id="KW-0723">Serine/threonine-protein kinase</keyword>
<dbReference type="PANTHER" id="PTHR43289:SF6">
    <property type="entry name" value="SERINE_THREONINE-PROTEIN KINASE NEKL-3"/>
    <property type="match status" value="1"/>
</dbReference>
<evidence type="ECO:0000256" key="5">
    <source>
        <dbReference type="ARBA" id="ARBA00022777"/>
    </source>
</evidence>
<dbReference type="Gene3D" id="3.30.200.20">
    <property type="entry name" value="Phosphorylase Kinase, domain 1"/>
    <property type="match status" value="1"/>
</dbReference>
<protein>
    <recommendedName>
        <fullName evidence="1">non-specific serine/threonine protein kinase</fullName>
        <ecNumber evidence="1">2.7.11.1</ecNumber>
    </recommendedName>
</protein>
<keyword evidence="6" id="KW-0067">ATP-binding</keyword>
<dbReference type="GO" id="GO:0005524">
    <property type="term" value="F:ATP binding"/>
    <property type="evidence" value="ECO:0007669"/>
    <property type="project" value="UniProtKB-KW"/>
</dbReference>
<keyword evidence="8" id="KW-1133">Transmembrane helix</keyword>
<keyword evidence="4" id="KW-0547">Nucleotide-binding</keyword>
<dbReference type="InterPro" id="IPR000719">
    <property type="entry name" value="Prot_kinase_dom"/>
</dbReference>
<gene>
    <name evidence="10" type="ORF">AVDCRST_MAG53-1285</name>
</gene>
<feature type="domain" description="Protein kinase" evidence="9">
    <location>
        <begin position="10"/>
        <end position="288"/>
    </location>
</feature>
<feature type="compositionally biased region" description="Low complexity" evidence="7">
    <location>
        <begin position="236"/>
        <end position="248"/>
    </location>
</feature>
<evidence type="ECO:0000259" key="9">
    <source>
        <dbReference type="PROSITE" id="PS50011"/>
    </source>
</evidence>
<dbReference type="SUPFAM" id="SSF56112">
    <property type="entry name" value="Protein kinase-like (PK-like)"/>
    <property type="match status" value="1"/>
</dbReference>
<dbReference type="GO" id="GO:0004674">
    <property type="term" value="F:protein serine/threonine kinase activity"/>
    <property type="evidence" value="ECO:0007669"/>
    <property type="project" value="UniProtKB-KW"/>
</dbReference>
<name>A0A6J4RLM5_9ACTN</name>
<keyword evidence="8" id="KW-0812">Transmembrane</keyword>
<evidence type="ECO:0000256" key="6">
    <source>
        <dbReference type="ARBA" id="ARBA00022840"/>
    </source>
</evidence>
<evidence type="ECO:0000256" key="8">
    <source>
        <dbReference type="SAM" id="Phobius"/>
    </source>
</evidence>
<reference evidence="10" key="1">
    <citation type="submission" date="2020-02" db="EMBL/GenBank/DDBJ databases">
        <authorList>
            <person name="Meier V. D."/>
        </authorList>
    </citation>
    <scope>NUCLEOTIDE SEQUENCE</scope>
    <source>
        <strain evidence="10">AVDCRST_MAG53</strain>
    </source>
</reference>
<feature type="transmembrane region" description="Helical" evidence="8">
    <location>
        <begin position="195"/>
        <end position="216"/>
    </location>
</feature>
<sequence length="510" mass="54054">MRPGTVIAGFRVEEELGRGARGLLHVATQLSLGRTVALELIDAEPELASRLQRDAQLQAALHHPHVVPVYDAGQSEQGPFVARRLVRGRTLADVRSRRDARRLLEQAAEALDVAHAAGLTHGQLTAASIRVDERGRAQLDCFGAATPERSMDGDRRALGQLIRDRLGLDVPALDGLSAGEILAATGRRRRRRSGVLAGLVAAAVTVLGVVTTLVLAGDDAPELTVRPAPPTAPGTSPLGSPLAAGPAPTSDCTGRFPDLNSPACTLVQTRLEGRALTVPADGAIRRWAVRGARGALALQVVRRRPDGGYAEVRRSQYVRPPDTGPHAFEARVPVRRGDHVGVELTPGAGVGVRPAGQATTLRWLGPLEITRAPRTPSRNPHRAAGEVQLRADIAPGAGLPPEVGALEGERAREAPAGRVLDAEEVELPGGADGRVVLVRLRGRLAVDLLRGRRRVARLPVPDANPRGALADLEQGFASTRLVRLRWLNPGGGPQLIHDYALDPSGLRLIN</sequence>
<evidence type="ECO:0000256" key="7">
    <source>
        <dbReference type="SAM" id="MobiDB-lite"/>
    </source>
</evidence>
<dbReference type="EMBL" id="CADCVR010000001">
    <property type="protein sequence ID" value="CAA9470926.1"/>
    <property type="molecule type" value="Genomic_DNA"/>
</dbReference>
<keyword evidence="5" id="KW-0418">Kinase</keyword>
<keyword evidence="3" id="KW-0808">Transferase</keyword>
<dbReference type="InterPro" id="IPR011009">
    <property type="entry name" value="Kinase-like_dom_sf"/>
</dbReference>
<dbReference type="PROSITE" id="PS50011">
    <property type="entry name" value="PROTEIN_KINASE_DOM"/>
    <property type="match status" value="1"/>
</dbReference>
<dbReference type="PANTHER" id="PTHR43289">
    <property type="entry name" value="MITOGEN-ACTIVATED PROTEIN KINASE KINASE KINASE 20-RELATED"/>
    <property type="match status" value="1"/>
</dbReference>
<evidence type="ECO:0000313" key="10">
    <source>
        <dbReference type="EMBL" id="CAA9470926.1"/>
    </source>
</evidence>
<dbReference type="SMART" id="SM00220">
    <property type="entry name" value="S_TKc"/>
    <property type="match status" value="1"/>
</dbReference>
<evidence type="ECO:0000256" key="2">
    <source>
        <dbReference type="ARBA" id="ARBA00022527"/>
    </source>
</evidence>
<evidence type="ECO:0000256" key="1">
    <source>
        <dbReference type="ARBA" id="ARBA00012513"/>
    </source>
</evidence>
<dbReference type="AlphaFoldDB" id="A0A6J4RLM5"/>
<accession>A0A6J4RLM5</accession>
<proteinExistence type="predicted"/>
<dbReference type="EC" id="2.7.11.1" evidence="1"/>
<evidence type="ECO:0000256" key="3">
    <source>
        <dbReference type="ARBA" id="ARBA00022679"/>
    </source>
</evidence>
<organism evidence="10">
    <name type="scientific">uncultured Solirubrobacteraceae bacterium</name>
    <dbReference type="NCBI Taxonomy" id="1162706"/>
    <lineage>
        <taxon>Bacteria</taxon>
        <taxon>Bacillati</taxon>
        <taxon>Actinomycetota</taxon>
        <taxon>Thermoleophilia</taxon>
        <taxon>Solirubrobacterales</taxon>
        <taxon>Solirubrobacteraceae</taxon>
        <taxon>environmental samples</taxon>
    </lineage>
</organism>
<keyword evidence="8" id="KW-0472">Membrane</keyword>
<dbReference type="Gene3D" id="1.10.510.10">
    <property type="entry name" value="Transferase(Phosphotransferase) domain 1"/>
    <property type="match status" value="1"/>
</dbReference>
<evidence type="ECO:0000256" key="4">
    <source>
        <dbReference type="ARBA" id="ARBA00022741"/>
    </source>
</evidence>
<feature type="region of interest" description="Disordered" evidence="7">
    <location>
        <begin position="226"/>
        <end position="256"/>
    </location>
</feature>